<dbReference type="InterPro" id="IPR036986">
    <property type="entry name" value="S4_RNA-bd_sf"/>
</dbReference>
<dbReference type="Gene3D" id="3.10.290.10">
    <property type="entry name" value="RNA-binding S4 domain"/>
    <property type="match status" value="1"/>
</dbReference>
<reference evidence="9" key="2">
    <citation type="submission" date="2018-05" db="EMBL/GenBank/DDBJ databases">
        <title>Mitochondrial DNA sequences of Heterosigma akashiwo strains.</title>
        <authorList>
            <person name="Ueki S."/>
        </authorList>
    </citation>
    <scope>NUCLEOTIDE SEQUENCE</scope>
    <source>
        <strain evidence="9">HaGS95</strain>
    </source>
</reference>
<keyword evidence="5" id="KW-0687">Ribonucleoprotein</keyword>
<dbReference type="InterPro" id="IPR022801">
    <property type="entry name" value="Ribosomal_uS4"/>
</dbReference>
<evidence type="ECO:0000313" key="9">
    <source>
        <dbReference type="EMBL" id="BBE28058.1"/>
    </source>
</evidence>
<dbReference type="PROSITE" id="PS50889">
    <property type="entry name" value="S4"/>
    <property type="match status" value="1"/>
</dbReference>
<name>A0A1D8GXJ9_HETAK</name>
<accession>A0A1D8GXJ9</accession>
<dbReference type="GO" id="GO:0042274">
    <property type="term" value="P:ribosomal small subunit biogenesis"/>
    <property type="evidence" value="ECO:0007669"/>
    <property type="project" value="TreeGrafter"/>
</dbReference>
<sequence length="268" mass="31884">MSHFKKPRFKSYVRLAKDVRNDFKTDKFNRLKWSTFKKIQEGKKITNFFHHFESQLTKKHQLTSNFGNQRLKNLFKENLLTKQRLATFYKLQSYKFKTLIRQNAKKQINFLYLLERRLDVILYRTGFVKSLSQSRQLISHKKVSVNKHFLTQPNFLVKKGDLIEIQMHPKPTVNAQKLKRPHECQINLKKSLTNLPKIDSYWALKETKNFPVTGYLNLNQCDHALGLPNHLETNYKTLSTVFLGNISLKKSFNFWVNNKSVLAYYKTH</sequence>
<dbReference type="PANTHER" id="PTHR11831">
    <property type="entry name" value="30S 40S RIBOSOMAL PROTEIN"/>
    <property type="match status" value="1"/>
</dbReference>
<dbReference type="PROSITE" id="PS00632">
    <property type="entry name" value="RIBOSOMAL_S4"/>
    <property type="match status" value="1"/>
</dbReference>
<evidence type="ECO:0000256" key="6">
    <source>
        <dbReference type="PROSITE-ProRule" id="PRU00182"/>
    </source>
</evidence>
<comment type="similarity">
    <text evidence="1">Belongs to the universal ribosomal protein uS4 family.</text>
</comment>
<evidence type="ECO:0000256" key="4">
    <source>
        <dbReference type="ARBA" id="ARBA00022980"/>
    </source>
</evidence>
<evidence type="ECO:0000256" key="5">
    <source>
        <dbReference type="ARBA" id="ARBA00023274"/>
    </source>
</evidence>
<keyword evidence="4 8" id="KW-0689">Ribosomal protein</keyword>
<dbReference type="Gene3D" id="1.10.1050.10">
    <property type="entry name" value="Ribosomal Protein S4 Delta 41, Chain A, domain 1"/>
    <property type="match status" value="1"/>
</dbReference>
<dbReference type="GO" id="GO:0015935">
    <property type="term" value="C:small ribosomal subunit"/>
    <property type="evidence" value="ECO:0007669"/>
    <property type="project" value="TreeGrafter"/>
</dbReference>
<dbReference type="GO" id="GO:0019843">
    <property type="term" value="F:rRNA binding"/>
    <property type="evidence" value="ECO:0007669"/>
    <property type="project" value="UniProtKB-KW"/>
</dbReference>
<dbReference type="CDD" id="cd00165">
    <property type="entry name" value="S4"/>
    <property type="match status" value="1"/>
</dbReference>
<evidence type="ECO:0000259" key="7">
    <source>
        <dbReference type="SMART" id="SM00363"/>
    </source>
</evidence>
<dbReference type="AlphaFoldDB" id="A0A1D8GXJ9"/>
<dbReference type="InterPro" id="IPR018079">
    <property type="entry name" value="Ribosomal_uS4_CS"/>
</dbReference>
<gene>
    <name evidence="8" type="primary">rps4</name>
</gene>
<dbReference type="SMART" id="SM00363">
    <property type="entry name" value="S4"/>
    <property type="match status" value="1"/>
</dbReference>
<dbReference type="SUPFAM" id="SSF55174">
    <property type="entry name" value="Alpha-L RNA-binding motif"/>
    <property type="match status" value="1"/>
</dbReference>
<dbReference type="EMBL" id="KU561547">
    <property type="protein sequence ID" value="AOT84814.1"/>
    <property type="molecule type" value="Genomic_DNA"/>
</dbReference>
<geneLocation type="mitochondrion" evidence="8"/>
<organism evidence="8">
    <name type="scientific">Heterosigma akashiwo</name>
    <name type="common">Chromophytic alga</name>
    <name type="synonym">Heterosigma carterae</name>
    <dbReference type="NCBI Taxonomy" id="2829"/>
    <lineage>
        <taxon>Eukaryota</taxon>
        <taxon>Sar</taxon>
        <taxon>Stramenopiles</taxon>
        <taxon>Ochrophyta</taxon>
        <taxon>Raphidophyceae</taxon>
        <taxon>Chattonellales</taxon>
        <taxon>Chattonellaceae</taxon>
        <taxon>Heterosigma</taxon>
    </lineage>
</organism>
<proteinExistence type="inferred from homology"/>
<evidence type="ECO:0000256" key="3">
    <source>
        <dbReference type="ARBA" id="ARBA00022884"/>
    </source>
</evidence>
<feature type="domain" description="RNA-binding S4" evidence="7">
    <location>
        <begin position="116"/>
        <end position="177"/>
    </location>
</feature>
<protein>
    <submittedName>
        <fullName evidence="9">Ribosomal protein S4</fullName>
    </submittedName>
    <submittedName>
        <fullName evidence="8">Ribosomal protein small subunit 4</fullName>
    </submittedName>
</protein>
<evidence type="ECO:0000313" key="8">
    <source>
        <dbReference type="EMBL" id="AOT84814.1"/>
    </source>
</evidence>
<dbReference type="GO" id="GO:0003735">
    <property type="term" value="F:structural constituent of ribosome"/>
    <property type="evidence" value="ECO:0007669"/>
    <property type="project" value="TreeGrafter"/>
</dbReference>
<dbReference type="InterPro" id="IPR002942">
    <property type="entry name" value="S4_RNA-bd"/>
</dbReference>
<keyword evidence="3 6" id="KW-0694">RNA-binding</keyword>
<evidence type="ECO:0000256" key="2">
    <source>
        <dbReference type="ARBA" id="ARBA00022730"/>
    </source>
</evidence>
<dbReference type="PANTHER" id="PTHR11831:SF4">
    <property type="entry name" value="SMALL RIBOSOMAL SUBUNIT PROTEIN US4M"/>
    <property type="match status" value="1"/>
</dbReference>
<keyword evidence="8" id="KW-0496">Mitochondrion</keyword>
<keyword evidence="2 6" id="KW-0699">rRNA-binding</keyword>
<evidence type="ECO:0000256" key="1">
    <source>
        <dbReference type="ARBA" id="ARBA00007465"/>
    </source>
</evidence>
<dbReference type="Pfam" id="PF01479">
    <property type="entry name" value="S4"/>
    <property type="match status" value="1"/>
</dbReference>
<dbReference type="EMBL" id="LC384961">
    <property type="protein sequence ID" value="BBE28058.1"/>
    <property type="molecule type" value="Genomic_DNA"/>
</dbReference>
<reference evidence="8" key="1">
    <citation type="submission" date="2016-01" db="EMBL/GenBank/DDBJ databases">
        <title>Mitochondrial genome DNA sequence of Heterosigma akashiwo strain H93616.</title>
        <authorList>
            <person name="Ogura Y."/>
            <person name="Hayashi T."/>
            <person name="Ueki S."/>
        </authorList>
    </citation>
    <scope>NUCLEOTIDE SEQUENCE</scope>
    <source>
        <strain evidence="8">H93616</strain>
    </source>
</reference>